<feature type="region of interest" description="Disordered" evidence="3">
    <location>
        <begin position="182"/>
        <end position="258"/>
    </location>
</feature>
<evidence type="ECO:0000313" key="5">
    <source>
        <dbReference type="EMBL" id="KAF2893697.1"/>
    </source>
</evidence>
<dbReference type="GO" id="GO:0071013">
    <property type="term" value="C:catalytic step 2 spliceosome"/>
    <property type="evidence" value="ECO:0007669"/>
    <property type="project" value="TreeGrafter"/>
</dbReference>
<dbReference type="CDD" id="cd12411">
    <property type="entry name" value="RRM_ist3_like"/>
    <property type="match status" value="1"/>
</dbReference>
<dbReference type="InterPro" id="IPR035979">
    <property type="entry name" value="RBD_domain_sf"/>
</dbReference>
<protein>
    <recommendedName>
        <fullName evidence="4">RRM domain-containing protein</fullName>
    </recommendedName>
</protein>
<feature type="region of interest" description="Disordered" evidence="3">
    <location>
        <begin position="116"/>
        <end position="140"/>
    </location>
</feature>
<dbReference type="EMBL" id="VTPC01007750">
    <property type="protein sequence ID" value="KAF2893697.1"/>
    <property type="molecule type" value="Genomic_DNA"/>
</dbReference>
<evidence type="ECO:0000256" key="1">
    <source>
        <dbReference type="ARBA" id="ARBA00022884"/>
    </source>
</evidence>
<dbReference type="GO" id="GO:0005686">
    <property type="term" value="C:U2 snRNP"/>
    <property type="evidence" value="ECO:0007669"/>
    <property type="project" value="TreeGrafter"/>
</dbReference>
<name>A0A8K0G9I6_IGNLU</name>
<evidence type="ECO:0000313" key="6">
    <source>
        <dbReference type="Proteomes" id="UP000801492"/>
    </source>
</evidence>
<dbReference type="GO" id="GO:0003723">
    <property type="term" value="F:RNA binding"/>
    <property type="evidence" value="ECO:0007669"/>
    <property type="project" value="UniProtKB-UniRule"/>
</dbReference>
<comment type="caution">
    <text evidence="5">The sequence shown here is derived from an EMBL/GenBank/DDBJ whole genome shotgun (WGS) entry which is preliminary data.</text>
</comment>
<evidence type="ECO:0000256" key="3">
    <source>
        <dbReference type="SAM" id="MobiDB-lite"/>
    </source>
</evidence>
<feature type="compositionally biased region" description="Basic and acidic residues" evidence="3">
    <location>
        <begin position="116"/>
        <end position="130"/>
    </location>
</feature>
<dbReference type="OrthoDB" id="2573941at2759"/>
<sequence length="258" mass="29711">MNPLTNMKNVKKLSEQELHAGYKTSWHDQYRDSAWIFIGGLPYDLTEGDIITIFSQYGEAVNINLVRDKDTGKSKGFCFLCYEDQRSTVLAVDNFNGIKLLGRTLRVDHVNDYKMPKDGKKTDEATKQLHQEGCAPKAEPVQTREVKPFVMEPQDLRETLADQISGDIKLPMRLPIYTVKDETSSVATEEPVTVKVKKEKKHKKNKKHKKKKKSNKKKKYESSDDSEDSSSGDSDEDDRHRKEKAHKRKSENDDKKYK</sequence>
<gene>
    <name evidence="5" type="ORF">ILUMI_12470</name>
</gene>
<reference evidence="5" key="1">
    <citation type="submission" date="2019-08" db="EMBL/GenBank/DDBJ databases">
        <title>The genome of the North American firefly Photinus pyralis.</title>
        <authorList>
            <consortium name="Photinus pyralis genome working group"/>
            <person name="Fallon T.R."/>
            <person name="Sander Lower S.E."/>
            <person name="Weng J.-K."/>
        </authorList>
    </citation>
    <scope>NUCLEOTIDE SEQUENCE</scope>
    <source>
        <strain evidence="5">TRF0915ILg1</strain>
        <tissue evidence="5">Whole body</tissue>
    </source>
</reference>
<evidence type="ECO:0000256" key="2">
    <source>
        <dbReference type="PROSITE-ProRule" id="PRU00176"/>
    </source>
</evidence>
<keyword evidence="1 2" id="KW-0694">RNA-binding</keyword>
<feature type="compositionally biased region" description="Basic residues" evidence="3">
    <location>
        <begin position="195"/>
        <end position="219"/>
    </location>
</feature>
<dbReference type="PANTHER" id="PTHR45880">
    <property type="entry name" value="RNA-BINDING MOTIF PROTEIN, X-LINKED 2"/>
    <property type="match status" value="1"/>
</dbReference>
<dbReference type="FunFam" id="3.30.70.330:FF:000962">
    <property type="entry name" value="RBMX2 ortholog"/>
    <property type="match status" value="1"/>
</dbReference>
<feature type="compositionally biased region" description="Acidic residues" evidence="3">
    <location>
        <begin position="223"/>
        <end position="236"/>
    </location>
</feature>
<dbReference type="Gene3D" id="3.30.70.330">
    <property type="match status" value="1"/>
</dbReference>
<proteinExistence type="predicted"/>
<dbReference type="Pfam" id="PF00076">
    <property type="entry name" value="RRM_1"/>
    <property type="match status" value="1"/>
</dbReference>
<dbReference type="InterPro" id="IPR051847">
    <property type="entry name" value="RNA_proc/Spliceosome_comp"/>
</dbReference>
<dbReference type="InterPro" id="IPR000504">
    <property type="entry name" value="RRM_dom"/>
</dbReference>
<dbReference type="SMART" id="SM00360">
    <property type="entry name" value="RRM"/>
    <property type="match status" value="1"/>
</dbReference>
<dbReference type="Proteomes" id="UP000801492">
    <property type="component" value="Unassembled WGS sequence"/>
</dbReference>
<dbReference type="AlphaFoldDB" id="A0A8K0G9I6"/>
<organism evidence="5 6">
    <name type="scientific">Ignelater luminosus</name>
    <name type="common">Cucubano</name>
    <name type="synonym">Pyrophorus luminosus</name>
    <dbReference type="NCBI Taxonomy" id="2038154"/>
    <lineage>
        <taxon>Eukaryota</taxon>
        <taxon>Metazoa</taxon>
        <taxon>Ecdysozoa</taxon>
        <taxon>Arthropoda</taxon>
        <taxon>Hexapoda</taxon>
        <taxon>Insecta</taxon>
        <taxon>Pterygota</taxon>
        <taxon>Neoptera</taxon>
        <taxon>Endopterygota</taxon>
        <taxon>Coleoptera</taxon>
        <taxon>Polyphaga</taxon>
        <taxon>Elateriformia</taxon>
        <taxon>Elateroidea</taxon>
        <taxon>Elateridae</taxon>
        <taxon>Agrypninae</taxon>
        <taxon>Pyrophorini</taxon>
        <taxon>Ignelater</taxon>
    </lineage>
</organism>
<evidence type="ECO:0000259" key="4">
    <source>
        <dbReference type="PROSITE" id="PS50102"/>
    </source>
</evidence>
<dbReference type="PANTHER" id="PTHR45880:SF1">
    <property type="entry name" value="RNA-BINDING MOTIF PROTEIN, X-LINKED 2"/>
    <property type="match status" value="1"/>
</dbReference>
<accession>A0A8K0G9I6</accession>
<keyword evidence="6" id="KW-1185">Reference proteome</keyword>
<dbReference type="GO" id="GO:0000398">
    <property type="term" value="P:mRNA splicing, via spliceosome"/>
    <property type="evidence" value="ECO:0007669"/>
    <property type="project" value="InterPro"/>
</dbReference>
<dbReference type="PROSITE" id="PS50102">
    <property type="entry name" value="RRM"/>
    <property type="match status" value="1"/>
</dbReference>
<feature type="domain" description="RRM" evidence="4">
    <location>
        <begin position="34"/>
        <end position="112"/>
    </location>
</feature>
<dbReference type="InterPro" id="IPR045844">
    <property type="entry name" value="RRM_Ist3-like"/>
</dbReference>
<dbReference type="SUPFAM" id="SSF54928">
    <property type="entry name" value="RNA-binding domain, RBD"/>
    <property type="match status" value="1"/>
</dbReference>
<dbReference type="InterPro" id="IPR012677">
    <property type="entry name" value="Nucleotide-bd_a/b_plait_sf"/>
</dbReference>
<dbReference type="GO" id="GO:0071011">
    <property type="term" value="C:precatalytic spliceosome"/>
    <property type="evidence" value="ECO:0007669"/>
    <property type="project" value="TreeGrafter"/>
</dbReference>